<evidence type="ECO:0000256" key="3">
    <source>
        <dbReference type="ARBA" id="ARBA00022723"/>
    </source>
</evidence>
<keyword evidence="7 11" id="KW-0539">Nucleus</keyword>
<dbReference type="PROSITE" id="PS01359">
    <property type="entry name" value="ZF_PHD_1"/>
    <property type="match status" value="1"/>
</dbReference>
<dbReference type="PROSITE" id="PS50016">
    <property type="entry name" value="ZF_PHD_2"/>
    <property type="match status" value="1"/>
</dbReference>
<feature type="binding site" evidence="9">
    <location>
        <position position="244"/>
    </location>
    <ligand>
        <name>Zn(2+)</name>
        <dbReference type="ChEBI" id="CHEBI:29105"/>
        <label>2</label>
    </ligand>
</feature>
<evidence type="ECO:0000256" key="8">
    <source>
        <dbReference type="PIRSR" id="PIRSR628651-50"/>
    </source>
</evidence>
<feature type="site" description="Histone H3K4me3 binding" evidence="8">
    <location>
        <position position="223"/>
    </location>
</feature>
<feature type="binding site" evidence="9">
    <location>
        <position position="219"/>
    </location>
    <ligand>
        <name>Zn(2+)</name>
        <dbReference type="ChEBI" id="CHEBI:29105"/>
        <label>2</label>
    </ligand>
</feature>
<comment type="domain">
    <text evidence="11">The PHD-type zinc finger mediates the binding to H3K4me3.</text>
</comment>
<evidence type="ECO:0000256" key="12">
    <source>
        <dbReference type="SAM" id="MobiDB-lite"/>
    </source>
</evidence>
<gene>
    <name evidence="14" type="ORF">AFUS01_LOCUS45326</name>
</gene>
<proteinExistence type="inferred from homology"/>
<keyword evidence="4 10" id="KW-0863">Zinc-finger</keyword>
<evidence type="ECO:0000256" key="5">
    <source>
        <dbReference type="ARBA" id="ARBA00022833"/>
    </source>
</evidence>
<dbReference type="CDD" id="cd16859">
    <property type="entry name" value="ING_ING4_5"/>
    <property type="match status" value="1"/>
</dbReference>
<dbReference type="CDD" id="cd15585">
    <property type="entry name" value="PHD_ING3"/>
    <property type="match status" value="1"/>
</dbReference>
<dbReference type="OrthoDB" id="5411773at2759"/>
<dbReference type="GO" id="GO:0006325">
    <property type="term" value="P:chromatin organization"/>
    <property type="evidence" value="ECO:0007669"/>
    <property type="project" value="UniProtKB-KW"/>
</dbReference>
<feature type="binding site" evidence="9">
    <location>
        <position position="228"/>
    </location>
    <ligand>
        <name>Zn(2+)</name>
        <dbReference type="ChEBI" id="CHEBI:29105"/>
        <label>1</label>
    </ligand>
</feature>
<feature type="site" description="Histone H3K4me3 binding" evidence="8">
    <location>
        <position position="211"/>
    </location>
</feature>
<evidence type="ECO:0000259" key="13">
    <source>
        <dbReference type="PROSITE" id="PS50016"/>
    </source>
</evidence>
<comment type="subcellular location">
    <subcellularLocation>
        <location evidence="1 11">Nucleus</location>
    </subcellularLocation>
</comment>
<dbReference type="FunFam" id="3.30.40.10:FF:000021">
    <property type="entry name" value="Inhibitor of growth 2b"/>
    <property type="match status" value="1"/>
</dbReference>
<feature type="compositionally biased region" description="Pro residues" evidence="12">
    <location>
        <begin position="119"/>
        <end position="130"/>
    </location>
</feature>
<evidence type="ECO:0000256" key="9">
    <source>
        <dbReference type="PIRSR" id="PIRSR628651-51"/>
    </source>
</evidence>
<feature type="binding site" evidence="9">
    <location>
        <position position="225"/>
    </location>
    <ligand>
        <name>Zn(2+)</name>
        <dbReference type="ChEBI" id="CHEBI:29105"/>
        <label>1</label>
    </ligand>
</feature>
<feature type="region of interest" description="Disordered" evidence="12">
    <location>
        <begin position="110"/>
        <end position="191"/>
    </location>
</feature>
<comment type="similarity">
    <text evidence="2 11">Belongs to the ING family.</text>
</comment>
<dbReference type="EMBL" id="CAJVCH010570853">
    <property type="protein sequence ID" value="CAG7836035.1"/>
    <property type="molecule type" value="Genomic_DNA"/>
</dbReference>
<comment type="caution">
    <text evidence="14">The sequence shown here is derived from an EMBL/GenBank/DDBJ whole genome shotgun (WGS) entry which is preliminary data.</text>
</comment>
<feature type="domain" description="PHD-type" evidence="13">
    <location>
        <begin position="198"/>
        <end position="247"/>
    </location>
</feature>
<dbReference type="Pfam" id="PF12998">
    <property type="entry name" value="ING"/>
    <property type="match status" value="1"/>
</dbReference>
<feature type="binding site" evidence="9">
    <location>
        <position position="214"/>
    </location>
    <ligand>
        <name>Zn(2+)</name>
        <dbReference type="ChEBI" id="CHEBI:29105"/>
        <label>2</label>
    </ligand>
</feature>
<feature type="binding site" evidence="9">
    <location>
        <position position="203"/>
    </location>
    <ligand>
        <name>Zn(2+)</name>
        <dbReference type="ChEBI" id="CHEBI:29105"/>
        <label>1</label>
    </ligand>
</feature>
<comment type="subunit">
    <text evidence="11">Component of an histone acetyltransferase complex. Interacts with H3K4me3 and to a lesser extent with H3K4me2.</text>
</comment>
<dbReference type="GO" id="GO:0006355">
    <property type="term" value="P:regulation of DNA-templated transcription"/>
    <property type="evidence" value="ECO:0007669"/>
    <property type="project" value="TreeGrafter"/>
</dbReference>
<dbReference type="GO" id="GO:0008270">
    <property type="term" value="F:zinc ion binding"/>
    <property type="evidence" value="ECO:0007669"/>
    <property type="project" value="UniProtKB-KW"/>
</dbReference>
<dbReference type="InterPro" id="IPR019786">
    <property type="entry name" value="Zinc_finger_PHD-type_CS"/>
</dbReference>
<dbReference type="InterPro" id="IPR019787">
    <property type="entry name" value="Znf_PHD-finger"/>
</dbReference>
<dbReference type="Proteomes" id="UP000708208">
    <property type="component" value="Unassembled WGS sequence"/>
</dbReference>
<evidence type="ECO:0000256" key="10">
    <source>
        <dbReference type="PROSITE-ProRule" id="PRU00146"/>
    </source>
</evidence>
<dbReference type="AlphaFoldDB" id="A0A8J2LML2"/>
<dbReference type="InterPro" id="IPR028651">
    <property type="entry name" value="ING_fam"/>
</dbReference>
<keyword evidence="6 11" id="KW-0156">Chromatin regulator</keyword>
<organism evidence="14 15">
    <name type="scientific">Allacma fusca</name>
    <dbReference type="NCBI Taxonomy" id="39272"/>
    <lineage>
        <taxon>Eukaryota</taxon>
        <taxon>Metazoa</taxon>
        <taxon>Ecdysozoa</taxon>
        <taxon>Arthropoda</taxon>
        <taxon>Hexapoda</taxon>
        <taxon>Collembola</taxon>
        <taxon>Symphypleona</taxon>
        <taxon>Sminthuridae</taxon>
        <taxon>Allacma</taxon>
    </lineage>
</organism>
<name>A0A8J2LML2_9HEXA</name>
<dbReference type="InterPro" id="IPR042020">
    <property type="entry name" value="ING3_PHD"/>
</dbReference>
<evidence type="ECO:0000256" key="11">
    <source>
        <dbReference type="RuleBase" id="RU361213"/>
    </source>
</evidence>
<comment type="function">
    <text evidence="11">Component of an histone acetyltransferase complex.</text>
</comment>
<feature type="site" description="Histone H3K4me3 binding" evidence="8">
    <location>
        <position position="200"/>
    </location>
</feature>
<keyword evidence="15" id="KW-1185">Reference proteome</keyword>
<feature type="binding site" evidence="9">
    <location>
        <position position="201"/>
    </location>
    <ligand>
        <name>Zn(2+)</name>
        <dbReference type="ChEBI" id="CHEBI:29105"/>
        <label>1</label>
    </ligand>
</feature>
<evidence type="ECO:0000256" key="7">
    <source>
        <dbReference type="ARBA" id="ARBA00023242"/>
    </source>
</evidence>
<evidence type="ECO:0000256" key="2">
    <source>
        <dbReference type="ARBA" id="ARBA00010210"/>
    </source>
</evidence>
<feature type="binding site" evidence="9">
    <location>
        <position position="241"/>
    </location>
    <ligand>
        <name>Zn(2+)</name>
        <dbReference type="ChEBI" id="CHEBI:29105"/>
        <label>2</label>
    </ligand>
</feature>
<evidence type="ECO:0000256" key="4">
    <source>
        <dbReference type="ARBA" id="ARBA00022771"/>
    </source>
</evidence>
<evidence type="ECO:0000313" key="14">
    <source>
        <dbReference type="EMBL" id="CAG7836035.1"/>
    </source>
</evidence>
<dbReference type="SMART" id="SM00249">
    <property type="entry name" value="PHD"/>
    <property type="match status" value="1"/>
</dbReference>
<dbReference type="GO" id="GO:0005634">
    <property type="term" value="C:nucleus"/>
    <property type="evidence" value="ECO:0007669"/>
    <property type="project" value="UniProtKB-SubCell"/>
</dbReference>
<dbReference type="InterPro" id="IPR024610">
    <property type="entry name" value="ING_N_histone-binding"/>
</dbReference>
<sequence length="250" mass="27917">MTTAIYLEHYLESLESLPVELQRNFKLMRDLDGRAQSILQDIDHLGDEFLRNSSSSPADKKKEMAAKIQKLFNKAKEYGDDKVQLAIQTYELVDKHIRRLDSDLARFESEIKNGAVGTPTPPRTETPPPTTNNKRGRKKEKESKKSKAEPAEDKSNKGGSTSPARKKHKSEIQLAAEQAASSGSSGDVLDMPVDPNEPTYCICSQVSYGQMIACDNPECPIEWFHIGCMGLSSIPKGKWYCPKCLPTKKK</sequence>
<dbReference type="InterPro" id="IPR001965">
    <property type="entry name" value="Znf_PHD"/>
</dbReference>
<feature type="site" description="Histone H3K4me3 binding" evidence="8">
    <location>
        <position position="215"/>
    </location>
</feature>
<dbReference type="SMART" id="SM01408">
    <property type="entry name" value="ING"/>
    <property type="match status" value="1"/>
</dbReference>
<dbReference type="PANTHER" id="PTHR10333:SF42">
    <property type="entry name" value="INHIBITOR OF GROWTH PROTEIN 5"/>
    <property type="match status" value="1"/>
</dbReference>
<feature type="compositionally biased region" description="Basic and acidic residues" evidence="12">
    <location>
        <begin position="139"/>
        <end position="156"/>
    </location>
</feature>
<accession>A0A8J2LML2</accession>
<protein>
    <recommendedName>
        <fullName evidence="11">Inhibitor of growth protein</fullName>
    </recommendedName>
</protein>
<evidence type="ECO:0000256" key="1">
    <source>
        <dbReference type="ARBA" id="ARBA00004123"/>
    </source>
</evidence>
<evidence type="ECO:0000256" key="6">
    <source>
        <dbReference type="ARBA" id="ARBA00022853"/>
    </source>
</evidence>
<reference evidence="14" key="1">
    <citation type="submission" date="2021-06" db="EMBL/GenBank/DDBJ databases">
        <authorList>
            <person name="Hodson N. C."/>
            <person name="Mongue J. A."/>
            <person name="Jaron S. K."/>
        </authorList>
    </citation>
    <scope>NUCLEOTIDE SEQUENCE</scope>
</reference>
<dbReference type="PANTHER" id="PTHR10333">
    <property type="entry name" value="INHIBITOR OF GROWTH PROTEIN"/>
    <property type="match status" value="1"/>
</dbReference>
<keyword evidence="5 9" id="KW-0862">Zinc</keyword>
<feature type="compositionally biased region" description="Low complexity" evidence="12">
    <location>
        <begin position="175"/>
        <end position="186"/>
    </location>
</feature>
<keyword evidence="3 9" id="KW-0479">Metal-binding</keyword>
<evidence type="ECO:0000313" key="15">
    <source>
        <dbReference type="Proteomes" id="UP000708208"/>
    </source>
</evidence>